<organism evidence="3 4">
    <name type="scientific">Galerina marginata (strain CBS 339.88)</name>
    <dbReference type="NCBI Taxonomy" id="685588"/>
    <lineage>
        <taxon>Eukaryota</taxon>
        <taxon>Fungi</taxon>
        <taxon>Dikarya</taxon>
        <taxon>Basidiomycota</taxon>
        <taxon>Agaricomycotina</taxon>
        <taxon>Agaricomycetes</taxon>
        <taxon>Agaricomycetidae</taxon>
        <taxon>Agaricales</taxon>
        <taxon>Agaricineae</taxon>
        <taxon>Strophariaceae</taxon>
        <taxon>Galerina</taxon>
    </lineage>
</organism>
<protein>
    <recommendedName>
        <fullName evidence="2">RED-like N-terminal domain-containing protein</fullName>
    </recommendedName>
</protein>
<accession>A0A067TC16</accession>
<dbReference type="InterPro" id="IPR012916">
    <property type="entry name" value="RED_N"/>
</dbReference>
<evidence type="ECO:0000256" key="1">
    <source>
        <dbReference type="SAM" id="MobiDB-lite"/>
    </source>
</evidence>
<feature type="compositionally biased region" description="Basic and acidic residues" evidence="1">
    <location>
        <begin position="218"/>
        <end position="227"/>
    </location>
</feature>
<feature type="compositionally biased region" description="Basic and acidic residues" evidence="1">
    <location>
        <begin position="63"/>
        <end position="78"/>
    </location>
</feature>
<dbReference type="Proteomes" id="UP000027222">
    <property type="component" value="Unassembled WGS sequence"/>
</dbReference>
<feature type="compositionally biased region" description="Basic and acidic residues" evidence="1">
    <location>
        <begin position="316"/>
        <end position="346"/>
    </location>
</feature>
<evidence type="ECO:0000313" key="4">
    <source>
        <dbReference type="Proteomes" id="UP000027222"/>
    </source>
</evidence>
<dbReference type="OrthoDB" id="3366823at2759"/>
<proteinExistence type="predicted"/>
<feature type="region of interest" description="Disordered" evidence="1">
    <location>
        <begin position="203"/>
        <end position="346"/>
    </location>
</feature>
<keyword evidence="4" id="KW-1185">Reference proteome</keyword>
<gene>
    <name evidence="3" type="ORF">GALMADRAFT_241103</name>
</gene>
<feature type="compositionally biased region" description="Basic residues" evidence="1">
    <location>
        <begin position="295"/>
        <end position="305"/>
    </location>
</feature>
<feature type="compositionally biased region" description="Basic and acidic residues" evidence="1">
    <location>
        <begin position="120"/>
        <end position="129"/>
    </location>
</feature>
<feature type="region of interest" description="Disordered" evidence="1">
    <location>
        <begin position="50"/>
        <end position="170"/>
    </location>
</feature>
<dbReference type="Pfam" id="PF07808">
    <property type="entry name" value="RED_N"/>
    <property type="match status" value="1"/>
</dbReference>
<name>A0A067TC16_GALM3</name>
<sequence>MVEAQRKYLGGDSEHSILVKGLDFALLEQNKARSTLTNDDVDALDQAYLESSQHESAAGKKRTREDLIKELKEQRAGKSEQPTPAPKGAEEETKQKGKFKPIGFKPIGQSSDTKKKSKSNKSDGTEGEKKKKRKADGGDVTGKTKTTSTSMPPPPIAKAVKPEEPVDNDFDIFAGAGEYEGIDIGDDDDEDAGALLKAKGRVELEEGEEPSTSSVPRRWIENDEPRPATKQNILHPSMQLKNATSGKSPTHEREVSEGEGAEESRPMRLAPLASSALPSIKEFLAMDKAADSYEKKRKRKDKKKSGRGDDDDDDESSTKKKDVEAKVERDYKRLKSFTDKKTAGSK</sequence>
<evidence type="ECO:0000259" key="2">
    <source>
        <dbReference type="Pfam" id="PF07808"/>
    </source>
</evidence>
<feature type="compositionally biased region" description="Basic and acidic residues" evidence="1">
    <location>
        <begin position="249"/>
        <end position="266"/>
    </location>
</feature>
<feature type="compositionally biased region" description="Polar residues" evidence="1">
    <location>
        <begin position="229"/>
        <end position="248"/>
    </location>
</feature>
<reference evidence="4" key="1">
    <citation type="journal article" date="2014" name="Proc. Natl. Acad. Sci. U.S.A.">
        <title>Extensive sampling of basidiomycete genomes demonstrates inadequacy of the white-rot/brown-rot paradigm for wood decay fungi.</title>
        <authorList>
            <person name="Riley R."/>
            <person name="Salamov A.A."/>
            <person name="Brown D.W."/>
            <person name="Nagy L.G."/>
            <person name="Floudas D."/>
            <person name="Held B.W."/>
            <person name="Levasseur A."/>
            <person name="Lombard V."/>
            <person name="Morin E."/>
            <person name="Otillar R."/>
            <person name="Lindquist E.A."/>
            <person name="Sun H."/>
            <person name="LaButti K.M."/>
            <person name="Schmutz J."/>
            <person name="Jabbour D."/>
            <person name="Luo H."/>
            <person name="Baker S.E."/>
            <person name="Pisabarro A.G."/>
            <person name="Walton J.D."/>
            <person name="Blanchette R.A."/>
            <person name="Henrissat B."/>
            <person name="Martin F."/>
            <person name="Cullen D."/>
            <person name="Hibbett D.S."/>
            <person name="Grigoriev I.V."/>
        </authorList>
    </citation>
    <scope>NUCLEOTIDE SEQUENCE [LARGE SCALE GENOMIC DNA]</scope>
    <source>
        <strain evidence="4">CBS 339.88</strain>
    </source>
</reference>
<dbReference type="HOGENOM" id="CLU_048753_0_0_1"/>
<dbReference type="AlphaFoldDB" id="A0A067TC16"/>
<feature type="compositionally biased region" description="Basic and acidic residues" evidence="1">
    <location>
        <begin position="284"/>
        <end position="294"/>
    </location>
</feature>
<dbReference type="STRING" id="685588.A0A067TC16"/>
<feature type="domain" description="RED-like N-terminal" evidence="2">
    <location>
        <begin position="5"/>
        <end position="65"/>
    </location>
</feature>
<dbReference type="EMBL" id="KL142371">
    <property type="protein sequence ID" value="KDR80701.1"/>
    <property type="molecule type" value="Genomic_DNA"/>
</dbReference>
<evidence type="ECO:0000313" key="3">
    <source>
        <dbReference type="EMBL" id="KDR80701.1"/>
    </source>
</evidence>